<dbReference type="InterPro" id="IPR002547">
    <property type="entry name" value="tRNA-bd_dom"/>
</dbReference>
<dbReference type="CDD" id="cd02796">
    <property type="entry name" value="tRNA_bind_bactPheRS"/>
    <property type="match status" value="1"/>
</dbReference>
<dbReference type="InterPro" id="IPR045864">
    <property type="entry name" value="aa-tRNA-synth_II/BPL/LPL"/>
</dbReference>
<keyword evidence="11 16" id="KW-0694">RNA-binding</keyword>
<evidence type="ECO:0000256" key="15">
    <source>
        <dbReference type="HAMAP-Rule" id="MF_00283"/>
    </source>
</evidence>
<evidence type="ECO:0000259" key="17">
    <source>
        <dbReference type="PROSITE" id="PS50886"/>
    </source>
</evidence>
<dbReference type="CDD" id="cd00769">
    <property type="entry name" value="PheRS_beta_core"/>
    <property type="match status" value="1"/>
</dbReference>
<dbReference type="Pfam" id="PF03484">
    <property type="entry name" value="B5"/>
    <property type="match status" value="1"/>
</dbReference>
<gene>
    <name evidence="15" type="primary">pheT</name>
    <name evidence="20" type="ORF">N864_09140</name>
</gene>
<dbReference type="AlphaFoldDB" id="W9GLU6"/>
<feature type="binding site" evidence="15">
    <location>
        <position position="495"/>
    </location>
    <ligand>
        <name>Mg(2+)</name>
        <dbReference type="ChEBI" id="CHEBI:18420"/>
        <note>shared with alpha subunit</note>
    </ligand>
</feature>
<dbReference type="EMBL" id="AWQS01000174">
    <property type="protein sequence ID" value="EWT04874.1"/>
    <property type="molecule type" value="Genomic_DNA"/>
</dbReference>
<dbReference type="InterPro" id="IPR036690">
    <property type="entry name" value="Fdx_antiC-bd_sf"/>
</dbReference>
<proteinExistence type="inferred from homology"/>
<dbReference type="InterPro" id="IPR033714">
    <property type="entry name" value="tRNA_bind_bactPheRS"/>
</dbReference>
<feature type="binding site" evidence="15">
    <location>
        <position position="491"/>
    </location>
    <ligand>
        <name>Mg(2+)</name>
        <dbReference type="ChEBI" id="CHEBI:18420"/>
        <note>shared with alpha subunit</note>
    </ligand>
</feature>
<dbReference type="Pfam" id="PF17759">
    <property type="entry name" value="tRNA_synthFbeta"/>
    <property type="match status" value="1"/>
</dbReference>
<dbReference type="Gene3D" id="3.30.56.10">
    <property type="match status" value="2"/>
</dbReference>
<dbReference type="InterPro" id="IPR045060">
    <property type="entry name" value="Phe-tRNA-ligase_IIc_bsu"/>
</dbReference>
<keyword evidence="12 15" id="KW-0648">Protein biosynthesis</keyword>
<dbReference type="NCBIfam" id="TIGR00472">
    <property type="entry name" value="pheT_bact"/>
    <property type="match status" value="1"/>
</dbReference>
<keyword evidence="6 15" id="KW-0436">Ligase</keyword>
<dbReference type="Pfam" id="PF03147">
    <property type="entry name" value="FDX-ACB"/>
    <property type="match status" value="1"/>
</dbReference>
<dbReference type="PANTHER" id="PTHR10947">
    <property type="entry name" value="PHENYLALANYL-TRNA SYNTHETASE BETA CHAIN AND LEUCINE-RICH REPEAT-CONTAINING PROTEIN 47"/>
    <property type="match status" value="1"/>
</dbReference>
<sequence length="852" mass="90620">MRMPLSWLAEYTDVPEGVTGAQVAAALVSVGIEEEDLHGGDITGPLVVGRVLEFEEQVQKNGKPIRYCVVDVGQHGQMLTEGKHQEIVCGATNFEVGDLVVVVLPGGVLPGGFEISARKTYGRVSNGMICAEDEIGLGDDHAGIIVLDELLGAEEVAGVKPGDDAIALLGLGEETIEANVTPDRGYCFSVRGLAREYWHSQGSPAGGYRDPALVEVPAANETGYRVVIDDDRPLGGVAGCDRYVARTIRGIDPTRPSPKWMQKRLTQMGMRPISLAVDVTNYVMLAVGQPLHAFDVDKLSGSIVVRRARAGEKLTTLDDAERALDPEDLLITDGGEHLLAIAGVMGGASSEVDDSTTNVLVESAHFDPTSVARSSRRHKLVTEASKRFERGVDPQLAPAAAQLAVDLLVRYGGGTVDEGVTDVDHTTPRQPYLLDVTEPGRIVGVDYSRDRVLEVLRVLGCVVEETGAGTDATHVLVTPPSWRPDLVDGPDYAEEVARIEGYNDIPSVIPTPTEGHGLTHGQHVRRVVADALAAAGCTEVLTYPFVSDGLADELMLAADDDRRHAVRLANPISEERPLMRTTVLSTLVDALRRNVARGHKDVAVSEIGLVFRPHGPVAQAPIPGVDGRPDHALLARLYAAVPDQPRHAALVACGLAEQAGWWGPGRTVDWSDAVAAVQTVAAALAVPVVVANDRDRAPWHPGRCARISLTDGTIVGWAGELHPKVLAALDLPARTVAAEFDVDVLTAASAEPVQARQFSTFPPALTDVALLVDVDVPAADVEAALRRGAGSDLEAVTLFDVYEGEQVGSGHKSLAYRLTFRAPDRTLTTEEVNRFRDAAVGAAAEAVGATQR</sequence>
<comment type="subunit">
    <text evidence="3 15">Tetramer of two alpha and two beta subunits.</text>
</comment>
<dbReference type="InterPro" id="IPR012340">
    <property type="entry name" value="NA-bd_OB-fold"/>
</dbReference>
<dbReference type="HAMAP" id="MF_00283">
    <property type="entry name" value="Phe_tRNA_synth_beta1"/>
    <property type="match status" value="1"/>
</dbReference>
<evidence type="ECO:0000256" key="14">
    <source>
        <dbReference type="ARBA" id="ARBA00049255"/>
    </source>
</evidence>
<dbReference type="Pfam" id="PF01588">
    <property type="entry name" value="tRNA_bind"/>
    <property type="match status" value="1"/>
</dbReference>
<dbReference type="InterPro" id="IPR009061">
    <property type="entry name" value="DNA-bd_dom_put_sf"/>
</dbReference>
<dbReference type="EC" id="6.1.1.20" evidence="15"/>
<comment type="catalytic activity">
    <reaction evidence="14 15">
        <text>tRNA(Phe) + L-phenylalanine + ATP = L-phenylalanyl-tRNA(Phe) + AMP + diphosphate + H(+)</text>
        <dbReference type="Rhea" id="RHEA:19413"/>
        <dbReference type="Rhea" id="RHEA-COMP:9668"/>
        <dbReference type="Rhea" id="RHEA-COMP:9699"/>
        <dbReference type="ChEBI" id="CHEBI:15378"/>
        <dbReference type="ChEBI" id="CHEBI:30616"/>
        <dbReference type="ChEBI" id="CHEBI:33019"/>
        <dbReference type="ChEBI" id="CHEBI:58095"/>
        <dbReference type="ChEBI" id="CHEBI:78442"/>
        <dbReference type="ChEBI" id="CHEBI:78531"/>
        <dbReference type="ChEBI" id="CHEBI:456215"/>
        <dbReference type="EC" id="6.1.1.20"/>
    </reaction>
</comment>
<dbReference type="Gene3D" id="2.40.50.140">
    <property type="entry name" value="Nucleic acid-binding proteins"/>
    <property type="match status" value="1"/>
</dbReference>
<dbReference type="PROSITE" id="PS51483">
    <property type="entry name" value="B5"/>
    <property type="match status" value="1"/>
</dbReference>
<evidence type="ECO:0000256" key="10">
    <source>
        <dbReference type="ARBA" id="ARBA00022842"/>
    </source>
</evidence>
<dbReference type="GO" id="GO:0006432">
    <property type="term" value="P:phenylalanyl-tRNA aminoacylation"/>
    <property type="evidence" value="ECO:0007669"/>
    <property type="project" value="UniProtKB-UniRule"/>
</dbReference>
<dbReference type="GO" id="GO:0000287">
    <property type="term" value="F:magnesium ion binding"/>
    <property type="evidence" value="ECO:0007669"/>
    <property type="project" value="UniProtKB-UniRule"/>
</dbReference>
<keyword evidence="5 16" id="KW-0820">tRNA-binding</keyword>
<dbReference type="GO" id="GO:0005524">
    <property type="term" value="F:ATP binding"/>
    <property type="evidence" value="ECO:0007669"/>
    <property type="project" value="UniProtKB-UniRule"/>
</dbReference>
<feature type="binding site" evidence="15">
    <location>
        <position position="485"/>
    </location>
    <ligand>
        <name>Mg(2+)</name>
        <dbReference type="ChEBI" id="CHEBI:18420"/>
        <note>shared with alpha subunit</note>
    </ligand>
</feature>
<feature type="domain" description="FDX-ACB" evidence="18">
    <location>
        <begin position="759"/>
        <end position="852"/>
    </location>
</feature>
<dbReference type="SMART" id="SM00874">
    <property type="entry name" value="B5"/>
    <property type="match status" value="1"/>
</dbReference>
<evidence type="ECO:0000256" key="1">
    <source>
        <dbReference type="ARBA" id="ARBA00004496"/>
    </source>
</evidence>
<dbReference type="SUPFAM" id="SSF46955">
    <property type="entry name" value="Putative DNA-binding domain"/>
    <property type="match status" value="1"/>
</dbReference>
<dbReference type="FunFam" id="3.30.70.380:FF:000001">
    <property type="entry name" value="Phenylalanine--tRNA ligase beta subunit"/>
    <property type="match status" value="1"/>
</dbReference>
<dbReference type="SMART" id="SM00873">
    <property type="entry name" value="B3_4"/>
    <property type="match status" value="1"/>
</dbReference>
<evidence type="ECO:0000256" key="5">
    <source>
        <dbReference type="ARBA" id="ARBA00022555"/>
    </source>
</evidence>
<dbReference type="Gene3D" id="3.30.930.10">
    <property type="entry name" value="Bira Bifunctional Protein, Domain 2"/>
    <property type="match status" value="1"/>
</dbReference>
<dbReference type="InterPro" id="IPR005147">
    <property type="entry name" value="tRNA_synthase_B5-dom"/>
</dbReference>
<evidence type="ECO:0000256" key="11">
    <source>
        <dbReference type="ARBA" id="ARBA00022884"/>
    </source>
</evidence>
<dbReference type="SUPFAM" id="SSF55681">
    <property type="entry name" value="Class II aaRS and biotin synthetases"/>
    <property type="match status" value="1"/>
</dbReference>
<comment type="cofactor">
    <cofactor evidence="15">
        <name>Mg(2+)</name>
        <dbReference type="ChEBI" id="CHEBI:18420"/>
    </cofactor>
    <text evidence="15">Binds 2 magnesium ions per tetramer.</text>
</comment>
<evidence type="ECO:0000256" key="16">
    <source>
        <dbReference type="PROSITE-ProRule" id="PRU00209"/>
    </source>
</evidence>
<evidence type="ECO:0000313" key="20">
    <source>
        <dbReference type="EMBL" id="EWT04874.1"/>
    </source>
</evidence>
<keyword evidence="13 15" id="KW-0030">Aminoacyl-tRNA synthetase</keyword>
<evidence type="ECO:0000256" key="6">
    <source>
        <dbReference type="ARBA" id="ARBA00022598"/>
    </source>
</evidence>
<dbReference type="Proteomes" id="UP000019494">
    <property type="component" value="Unassembled WGS sequence"/>
</dbReference>
<dbReference type="InterPro" id="IPR005146">
    <property type="entry name" value="B3/B4_tRNA-bd"/>
</dbReference>
<dbReference type="FunFam" id="3.50.40.10:FF:000001">
    <property type="entry name" value="Phenylalanine--tRNA ligase beta subunit"/>
    <property type="match status" value="1"/>
</dbReference>
<organism evidence="20 21">
    <name type="scientific">Intrasporangium chromatireducens Q5-1</name>
    <dbReference type="NCBI Taxonomy" id="584657"/>
    <lineage>
        <taxon>Bacteria</taxon>
        <taxon>Bacillati</taxon>
        <taxon>Actinomycetota</taxon>
        <taxon>Actinomycetes</taxon>
        <taxon>Micrococcales</taxon>
        <taxon>Intrasporangiaceae</taxon>
        <taxon>Intrasporangium</taxon>
    </lineage>
</organism>
<dbReference type="Pfam" id="PF03483">
    <property type="entry name" value="B3_4"/>
    <property type="match status" value="1"/>
</dbReference>
<dbReference type="Gene3D" id="3.30.70.380">
    <property type="entry name" value="Ferrodoxin-fold anticodon-binding domain"/>
    <property type="match status" value="1"/>
</dbReference>
<reference evidence="21" key="1">
    <citation type="submission" date="2013-08" db="EMBL/GenBank/DDBJ databases">
        <title>Intrasporangium oryzae NRRL B-24470.</title>
        <authorList>
            <person name="Liu H."/>
            <person name="Wang G."/>
        </authorList>
    </citation>
    <scope>NUCLEOTIDE SEQUENCE [LARGE SCALE GENOMIC DNA]</scope>
    <source>
        <strain evidence="21">Q5-1</strain>
    </source>
</reference>
<dbReference type="InterPro" id="IPR020825">
    <property type="entry name" value="Phe-tRNA_synthase-like_B3/B4"/>
</dbReference>
<dbReference type="PATRIC" id="fig|584657.3.peg.3249"/>
<dbReference type="RefSeq" id="WP_034719235.1">
    <property type="nucleotide sequence ID" value="NZ_AWQS01000174.1"/>
</dbReference>
<evidence type="ECO:0000256" key="7">
    <source>
        <dbReference type="ARBA" id="ARBA00022723"/>
    </source>
</evidence>
<evidence type="ECO:0000256" key="13">
    <source>
        <dbReference type="ARBA" id="ARBA00023146"/>
    </source>
</evidence>
<feature type="binding site" evidence="15">
    <location>
        <position position="494"/>
    </location>
    <ligand>
        <name>Mg(2+)</name>
        <dbReference type="ChEBI" id="CHEBI:18420"/>
        <note>shared with alpha subunit</note>
    </ligand>
</feature>
<keyword evidence="4 15" id="KW-0963">Cytoplasm</keyword>
<dbReference type="PANTHER" id="PTHR10947:SF0">
    <property type="entry name" value="PHENYLALANINE--TRNA LIGASE BETA SUBUNIT"/>
    <property type="match status" value="1"/>
</dbReference>
<evidence type="ECO:0000256" key="3">
    <source>
        <dbReference type="ARBA" id="ARBA00011209"/>
    </source>
</evidence>
<dbReference type="PROSITE" id="PS50886">
    <property type="entry name" value="TRBD"/>
    <property type="match status" value="1"/>
</dbReference>
<keyword evidence="7 15" id="KW-0479">Metal-binding</keyword>
<dbReference type="SUPFAM" id="SSF56037">
    <property type="entry name" value="PheT/TilS domain"/>
    <property type="match status" value="1"/>
</dbReference>
<dbReference type="GO" id="GO:0000049">
    <property type="term" value="F:tRNA binding"/>
    <property type="evidence" value="ECO:0007669"/>
    <property type="project" value="UniProtKB-UniRule"/>
</dbReference>
<dbReference type="FunFam" id="3.30.930.10:FF:000130">
    <property type="entry name" value="Phenylalanine--tRNA ligase beta subunit"/>
    <property type="match status" value="1"/>
</dbReference>
<dbReference type="PROSITE" id="PS51447">
    <property type="entry name" value="FDX_ACB"/>
    <property type="match status" value="1"/>
</dbReference>
<accession>W9GLU6</accession>
<evidence type="ECO:0000256" key="8">
    <source>
        <dbReference type="ARBA" id="ARBA00022741"/>
    </source>
</evidence>
<name>W9GLU6_9MICO</name>
<dbReference type="InterPro" id="IPR004532">
    <property type="entry name" value="Phe-tRNA-ligase_IIc_bsu_bact"/>
</dbReference>
<evidence type="ECO:0000256" key="9">
    <source>
        <dbReference type="ARBA" id="ARBA00022840"/>
    </source>
</evidence>
<dbReference type="OrthoDB" id="9805455at2"/>
<keyword evidence="21" id="KW-1185">Reference proteome</keyword>
<evidence type="ECO:0000259" key="18">
    <source>
        <dbReference type="PROSITE" id="PS51447"/>
    </source>
</evidence>
<evidence type="ECO:0000256" key="12">
    <source>
        <dbReference type="ARBA" id="ARBA00022917"/>
    </source>
</evidence>
<keyword evidence="8 15" id="KW-0547">Nucleotide-binding</keyword>
<evidence type="ECO:0000256" key="4">
    <source>
        <dbReference type="ARBA" id="ARBA00022490"/>
    </source>
</evidence>
<dbReference type="SUPFAM" id="SSF54991">
    <property type="entry name" value="Anticodon-binding domain of PheRS"/>
    <property type="match status" value="1"/>
</dbReference>
<dbReference type="InterPro" id="IPR005121">
    <property type="entry name" value="Fdx_antiC-bd"/>
</dbReference>
<comment type="caution">
    <text evidence="20">The sequence shown here is derived from an EMBL/GenBank/DDBJ whole genome shotgun (WGS) entry which is preliminary data.</text>
</comment>
<comment type="subcellular location">
    <subcellularLocation>
        <location evidence="1 15">Cytoplasm</location>
    </subcellularLocation>
</comment>
<dbReference type="SUPFAM" id="SSF50249">
    <property type="entry name" value="Nucleic acid-binding proteins"/>
    <property type="match status" value="1"/>
</dbReference>
<dbReference type="Gene3D" id="3.50.40.10">
    <property type="entry name" value="Phenylalanyl-trna Synthetase, Chain B, domain 3"/>
    <property type="match status" value="1"/>
</dbReference>
<evidence type="ECO:0000256" key="2">
    <source>
        <dbReference type="ARBA" id="ARBA00008653"/>
    </source>
</evidence>
<feature type="domain" description="B5" evidence="19">
    <location>
        <begin position="427"/>
        <end position="507"/>
    </location>
</feature>
<dbReference type="GO" id="GO:0009328">
    <property type="term" value="C:phenylalanine-tRNA ligase complex"/>
    <property type="evidence" value="ECO:0007669"/>
    <property type="project" value="TreeGrafter"/>
</dbReference>
<comment type="similarity">
    <text evidence="2 15">Belongs to the phenylalanyl-tRNA synthetase beta subunit family. Type 1 subfamily.</text>
</comment>
<keyword evidence="10 15" id="KW-0460">Magnesium</keyword>
<dbReference type="GO" id="GO:0004826">
    <property type="term" value="F:phenylalanine-tRNA ligase activity"/>
    <property type="evidence" value="ECO:0007669"/>
    <property type="project" value="UniProtKB-UniRule"/>
</dbReference>
<protein>
    <recommendedName>
        <fullName evidence="15">Phenylalanine--tRNA ligase beta subunit</fullName>
        <ecNumber evidence="15">6.1.1.20</ecNumber>
    </recommendedName>
    <alternativeName>
        <fullName evidence="15">Phenylalanyl-tRNA synthetase beta subunit</fullName>
        <shortName evidence="15">PheRS</shortName>
    </alternativeName>
</protein>
<evidence type="ECO:0000259" key="19">
    <source>
        <dbReference type="PROSITE" id="PS51483"/>
    </source>
</evidence>
<evidence type="ECO:0000313" key="21">
    <source>
        <dbReference type="Proteomes" id="UP000019494"/>
    </source>
</evidence>
<feature type="domain" description="TRNA-binding" evidence="17">
    <location>
        <begin position="40"/>
        <end position="157"/>
    </location>
</feature>
<dbReference type="InterPro" id="IPR041616">
    <property type="entry name" value="PheRS_beta_core"/>
</dbReference>
<keyword evidence="9 15" id="KW-0067">ATP-binding</keyword>
<dbReference type="SMART" id="SM00896">
    <property type="entry name" value="FDX-ACB"/>
    <property type="match status" value="1"/>
</dbReference>